<dbReference type="Proteomes" id="UP000488299">
    <property type="component" value="Unassembled WGS sequence"/>
</dbReference>
<protein>
    <recommendedName>
        <fullName evidence="4">Erythromycin esterase family protein</fullName>
    </recommendedName>
</protein>
<feature type="chain" id="PRO_5029568553" description="Erythromycin esterase family protein" evidence="1">
    <location>
        <begin position="34"/>
        <end position="433"/>
    </location>
</feature>
<evidence type="ECO:0000256" key="1">
    <source>
        <dbReference type="SAM" id="SignalP"/>
    </source>
</evidence>
<dbReference type="RefSeq" id="WP_152124217.1">
    <property type="nucleotide sequence ID" value="NZ_WELI01000003.1"/>
</dbReference>
<sequence>MHASRFFSRLNLSITRITFHLLTLWLTSTAVQAQPGSTAPALTPVEIDLSKPNGLALFDDAFYQNQLFLLGESHGVQKPQELDFALLKHLNERVGVRYYIAEVDPSKAYFMNQYLQTGNDSTLMKVFRSWVNSKEQWANRDFYRKIGRIRALNQTLPAERRIRFVGIDRIQDRKLVAEHLTELLAGRRLSPAARPLADTLLNRLQTRQPDSLRAEAATAWLNDLNANPNAYRQFPADRLSELKHVLTNVVYLKTLKREPTIFTNFKTFVETTDLKNEKLYGFWGFYHVLQAPTANRSKPFAALVRESNLPMRDKIASITCLYIDCQMMLASAYLPPMWQTPGKTFSRVDQFNNNGPMMRTEGIEQLMALSRPNTLTLFKMIGTEAGQRPGRISYSPFMPKEQQFNFEENRPMTDYFGYTILVRNSDMTEPLVP</sequence>
<dbReference type="AlphaFoldDB" id="A0A7J5U0T0"/>
<reference evidence="2 3" key="1">
    <citation type="submission" date="2019-10" db="EMBL/GenBank/DDBJ databases">
        <title>Rudanella paleaurantiibacter sp. nov., isolated from sludge.</title>
        <authorList>
            <person name="Xu S.Q."/>
        </authorList>
    </citation>
    <scope>NUCLEOTIDE SEQUENCE [LARGE SCALE GENOMIC DNA]</scope>
    <source>
        <strain evidence="2 3">HX-22-17</strain>
    </source>
</reference>
<evidence type="ECO:0008006" key="4">
    <source>
        <dbReference type="Google" id="ProtNLM"/>
    </source>
</evidence>
<comment type="caution">
    <text evidence="2">The sequence shown here is derived from an EMBL/GenBank/DDBJ whole genome shotgun (WGS) entry which is preliminary data.</text>
</comment>
<feature type="signal peptide" evidence="1">
    <location>
        <begin position="1"/>
        <end position="33"/>
    </location>
</feature>
<keyword evidence="1" id="KW-0732">Signal</keyword>
<dbReference type="SUPFAM" id="SSF159501">
    <property type="entry name" value="EreA/ChaN-like"/>
    <property type="match status" value="1"/>
</dbReference>
<evidence type="ECO:0000313" key="3">
    <source>
        <dbReference type="Proteomes" id="UP000488299"/>
    </source>
</evidence>
<evidence type="ECO:0000313" key="2">
    <source>
        <dbReference type="EMBL" id="KAB7731237.1"/>
    </source>
</evidence>
<dbReference type="Gene3D" id="3.30.1870.10">
    <property type="entry name" value="EreA-like, domain 2"/>
    <property type="match status" value="1"/>
</dbReference>
<accession>A0A7J5U0T0</accession>
<dbReference type="EMBL" id="WELI01000003">
    <property type="protein sequence ID" value="KAB7731237.1"/>
    <property type="molecule type" value="Genomic_DNA"/>
</dbReference>
<proteinExistence type="predicted"/>
<gene>
    <name evidence="2" type="ORF">F5984_10565</name>
</gene>
<keyword evidence="3" id="KW-1185">Reference proteome</keyword>
<name>A0A7J5U0T0_9BACT</name>
<organism evidence="2 3">
    <name type="scientific">Rudanella paleaurantiibacter</name>
    <dbReference type="NCBI Taxonomy" id="2614655"/>
    <lineage>
        <taxon>Bacteria</taxon>
        <taxon>Pseudomonadati</taxon>
        <taxon>Bacteroidota</taxon>
        <taxon>Cytophagia</taxon>
        <taxon>Cytophagales</taxon>
        <taxon>Cytophagaceae</taxon>
        <taxon>Rudanella</taxon>
    </lineage>
</organism>